<keyword evidence="3" id="KW-1185">Reference proteome</keyword>
<dbReference type="SUPFAM" id="SSF52821">
    <property type="entry name" value="Rhodanese/Cell cycle control phosphatase"/>
    <property type="match status" value="1"/>
</dbReference>
<evidence type="ECO:0000313" key="3">
    <source>
        <dbReference type="Proteomes" id="UP001386955"/>
    </source>
</evidence>
<name>A0AAN9SQG8_PSOTE</name>
<reference evidence="2 3" key="1">
    <citation type="submission" date="2024-01" db="EMBL/GenBank/DDBJ databases">
        <title>The genomes of 5 underutilized Papilionoideae crops provide insights into root nodulation and disease resistanc.</title>
        <authorList>
            <person name="Jiang F."/>
        </authorList>
    </citation>
    <scope>NUCLEOTIDE SEQUENCE [LARGE SCALE GENOMIC DNA]</scope>
    <source>
        <strain evidence="2">DUOXIRENSHENG_FW03</strain>
        <tissue evidence="2">Leaves</tissue>
    </source>
</reference>
<dbReference type="EMBL" id="JAYMYS010000002">
    <property type="protein sequence ID" value="KAK7404308.1"/>
    <property type="molecule type" value="Genomic_DNA"/>
</dbReference>
<proteinExistence type="predicted"/>
<dbReference type="CDD" id="cd00158">
    <property type="entry name" value="RHOD"/>
    <property type="match status" value="1"/>
</dbReference>
<dbReference type="InterPro" id="IPR001763">
    <property type="entry name" value="Rhodanese-like_dom"/>
</dbReference>
<dbReference type="PANTHER" id="PTHR44542">
    <property type="entry name" value="THIOSULFATE SULFURTRANSFERASE 18"/>
    <property type="match status" value="1"/>
</dbReference>
<protein>
    <recommendedName>
        <fullName evidence="1">Rhodanese domain-containing protein</fullName>
    </recommendedName>
</protein>
<evidence type="ECO:0000313" key="2">
    <source>
        <dbReference type="EMBL" id="KAK7404308.1"/>
    </source>
</evidence>
<dbReference type="Pfam" id="PF00581">
    <property type="entry name" value="Rhodanese"/>
    <property type="match status" value="1"/>
</dbReference>
<dbReference type="PROSITE" id="PS50206">
    <property type="entry name" value="RHODANESE_3"/>
    <property type="match status" value="1"/>
</dbReference>
<dbReference type="PANTHER" id="PTHR44542:SF14">
    <property type="entry name" value="PROTEIN HIGH ARSENIC CONTENT 1, MITOCHONDRIAL-RELATED"/>
    <property type="match status" value="1"/>
</dbReference>
<dbReference type="AlphaFoldDB" id="A0AAN9SQG8"/>
<accession>A0AAN9SQG8</accession>
<dbReference type="InterPro" id="IPR036873">
    <property type="entry name" value="Rhodanese-like_dom_sf"/>
</dbReference>
<dbReference type="GO" id="GO:0003824">
    <property type="term" value="F:catalytic activity"/>
    <property type="evidence" value="ECO:0007669"/>
    <property type="project" value="InterPro"/>
</dbReference>
<dbReference type="InterPro" id="IPR044684">
    <property type="entry name" value="STR17/STR18/HARC1-like"/>
</dbReference>
<evidence type="ECO:0000259" key="1">
    <source>
        <dbReference type="PROSITE" id="PS50206"/>
    </source>
</evidence>
<feature type="domain" description="Rhodanese" evidence="1">
    <location>
        <begin position="89"/>
        <end position="189"/>
    </location>
</feature>
<organism evidence="2 3">
    <name type="scientific">Psophocarpus tetragonolobus</name>
    <name type="common">Winged bean</name>
    <name type="synonym">Dolichos tetragonolobus</name>
    <dbReference type="NCBI Taxonomy" id="3891"/>
    <lineage>
        <taxon>Eukaryota</taxon>
        <taxon>Viridiplantae</taxon>
        <taxon>Streptophyta</taxon>
        <taxon>Embryophyta</taxon>
        <taxon>Tracheophyta</taxon>
        <taxon>Spermatophyta</taxon>
        <taxon>Magnoliopsida</taxon>
        <taxon>eudicotyledons</taxon>
        <taxon>Gunneridae</taxon>
        <taxon>Pentapetalae</taxon>
        <taxon>rosids</taxon>
        <taxon>fabids</taxon>
        <taxon>Fabales</taxon>
        <taxon>Fabaceae</taxon>
        <taxon>Papilionoideae</taxon>
        <taxon>50 kb inversion clade</taxon>
        <taxon>NPAAA clade</taxon>
        <taxon>indigoferoid/millettioid clade</taxon>
        <taxon>Phaseoleae</taxon>
        <taxon>Psophocarpus</taxon>
    </lineage>
</organism>
<sequence>MRISHIEFLKMRALHVELPAYSSLYNIDDESYRIYGVKQMDCRFVKLYFQINTLLTSIWLSAIYKGMDAPKDHQNVVTIDVHAAKDLLNSSGYRYLDVRSVEEFNKSHVENADNVPYMFITEAGRVKNPDFVEQVTAICKNEDHLIVACNSGGRSVRASVDLLHSGFKHIVNMGGGYSAWVDAGFAGNKPREDLKTSCKFPPNS</sequence>
<dbReference type="Gene3D" id="3.40.250.10">
    <property type="entry name" value="Rhodanese-like domain"/>
    <property type="match status" value="1"/>
</dbReference>
<dbReference type="Proteomes" id="UP001386955">
    <property type="component" value="Unassembled WGS sequence"/>
</dbReference>
<gene>
    <name evidence="2" type="ORF">VNO78_05093</name>
</gene>
<comment type="caution">
    <text evidence="2">The sequence shown here is derived from an EMBL/GenBank/DDBJ whole genome shotgun (WGS) entry which is preliminary data.</text>
</comment>
<dbReference type="SMART" id="SM00450">
    <property type="entry name" value="RHOD"/>
    <property type="match status" value="1"/>
</dbReference>